<comment type="caution">
    <text evidence="2">The sequence shown here is derived from an EMBL/GenBank/DDBJ whole genome shotgun (WGS) entry which is preliminary data.</text>
</comment>
<dbReference type="EMBL" id="MLKD01000017">
    <property type="protein sequence ID" value="OQE18741.1"/>
    <property type="molecule type" value="Genomic_DNA"/>
</dbReference>
<name>A0A1V6SXV2_9EURO</name>
<dbReference type="OrthoDB" id="3350591at2759"/>
<feature type="compositionally biased region" description="Basic and acidic residues" evidence="1">
    <location>
        <begin position="1"/>
        <end position="11"/>
    </location>
</feature>
<keyword evidence="3" id="KW-1185">Reference proteome</keyword>
<sequence>MNTSADEKLDLSKVNPQGGSSDLSNLEQELFKILEDIVQPGDKITPQTAAESINQHLRNFPRRSEEKEKDVKAVEDFLHTFWTLFIAVVESTPYNHPGQDRLFSTLTSLIEKSEGSYEIWGQSPSQVWVDLPLLGPVIRESWGWTVPSKTTNLGCNQSYQELDGAMKWINLNSFVARLVGSEMVHWETFPIWSLRDALEEPFRTKAENDIHGLIAGEWIFNAGKLIYAMSCEESSVENPRITKGGSLFDGESGFNGERWEFWKKRAGEMMEVVSVDVKGVVGLIVEKMVEIEGEKK</sequence>
<reference evidence="3" key="1">
    <citation type="journal article" date="2017" name="Nat. Microbiol.">
        <title>Global analysis of biosynthetic gene clusters reveals vast potential of secondary metabolite production in Penicillium species.</title>
        <authorList>
            <person name="Nielsen J.C."/>
            <person name="Grijseels S."/>
            <person name="Prigent S."/>
            <person name="Ji B."/>
            <person name="Dainat J."/>
            <person name="Nielsen K.F."/>
            <person name="Frisvad J.C."/>
            <person name="Workman M."/>
            <person name="Nielsen J."/>
        </authorList>
    </citation>
    <scope>NUCLEOTIDE SEQUENCE [LARGE SCALE GENOMIC DNA]</scope>
    <source>
        <strain evidence="3">IBT 24891</strain>
    </source>
</reference>
<accession>A0A1V6SXV2</accession>
<dbReference type="PANTHER" id="PTHR38797">
    <property type="entry name" value="NUCLEAR PORE COMPLEX PROTEIN NUP85-RELATED"/>
    <property type="match status" value="1"/>
</dbReference>
<feature type="region of interest" description="Disordered" evidence="1">
    <location>
        <begin position="1"/>
        <end position="23"/>
    </location>
</feature>
<evidence type="ECO:0000313" key="2">
    <source>
        <dbReference type="EMBL" id="OQE18741.1"/>
    </source>
</evidence>
<gene>
    <name evidence="2" type="ORF">PENSTE_c017G01722</name>
</gene>
<evidence type="ECO:0000256" key="1">
    <source>
        <dbReference type="SAM" id="MobiDB-lite"/>
    </source>
</evidence>
<evidence type="ECO:0000313" key="3">
    <source>
        <dbReference type="Proteomes" id="UP000191285"/>
    </source>
</evidence>
<dbReference type="InterPro" id="IPR022085">
    <property type="entry name" value="OpdG"/>
</dbReference>
<dbReference type="Proteomes" id="UP000191285">
    <property type="component" value="Unassembled WGS sequence"/>
</dbReference>
<protein>
    <submittedName>
        <fullName evidence="2">Uncharacterized protein</fullName>
    </submittedName>
</protein>
<dbReference type="InterPro" id="IPR053204">
    <property type="entry name" value="Oxopyrrolidines_Biosynth-assoc"/>
</dbReference>
<dbReference type="STRING" id="303698.A0A1V6SXV2"/>
<dbReference type="Pfam" id="PF12311">
    <property type="entry name" value="DUF3632"/>
    <property type="match status" value="1"/>
</dbReference>
<proteinExistence type="predicted"/>
<feature type="compositionally biased region" description="Polar residues" evidence="1">
    <location>
        <begin position="14"/>
        <end position="23"/>
    </location>
</feature>
<dbReference type="AlphaFoldDB" id="A0A1V6SXV2"/>
<organism evidence="2 3">
    <name type="scientific">Penicillium steckii</name>
    <dbReference type="NCBI Taxonomy" id="303698"/>
    <lineage>
        <taxon>Eukaryota</taxon>
        <taxon>Fungi</taxon>
        <taxon>Dikarya</taxon>
        <taxon>Ascomycota</taxon>
        <taxon>Pezizomycotina</taxon>
        <taxon>Eurotiomycetes</taxon>
        <taxon>Eurotiomycetidae</taxon>
        <taxon>Eurotiales</taxon>
        <taxon>Aspergillaceae</taxon>
        <taxon>Penicillium</taxon>
    </lineage>
</organism>
<dbReference type="PANTHER" id="PTHR38797:SF4">
    <property type="entry name" value="NUCLEAR PORE COMPLEX PROTEIN NUP85"/>
    <property type="match status" value="1"/>
</dbReference>